<feature type="compositionally biased region" description="Polar residues" evidence="1">
    <location>
        <begin position="1"/>
        <end position="13"/>
    </location>
</feature>
<keyword evidence="3" id="KW-1185">Reference proteome</keyword>
<organism evidence="2 3">
    <name type="scientific">Melanomma pulvis-pyrius CBS 109.77</name>
    <dbReference type="NCBI Taxonomy" id="1314802"/>
    <lineage>
        <taxon>Eukaryota</taxon>
        <taxon>Fungi</taxon>
        <taxon>Dikarya</taxon>
        <taxon>Ascomycota</taxon>
        <taxon>Pezizomycotina</taxon>
        <taxon>Dothideomycetes</taxon>
        <taxon>Pleosporomycetidae</taxon>
        <taxon>Pleosporales</taxon>
        <taxon>Melanommataceae</taxon>
        <taxon>Melanomma</taxon>
    </lineage>
</organism>
<name>A0A6A6XIW8_9PLEO</name>
<sequence length="113" mass="12696">MSHNSSSNFTYKATSSFSTSSSSNGQTRSYSETQHTDPSGTRVYRTSQEPGEARKEERIEYDASGHRIGSGIGEGRGRIEDVTDTEDAEREKRAEREYEEKMQEEYAKREGGA</sequence>
<evidence type="ECO:0000313" key="2">
    <source>
        <dbReference type="EMBL" id="KAF2796450.1"/>
    </source>
</evidence>
<feature type="compositionally biased region" description="Polar residues" evidence="1">
    <location>
        <begin position="32"/>
        <end position="49"/>
    </location>
</feature>
<evidence type="ECO:0000256" key="1">
    <source>
        <dbReference type="SAM" id="MobiDB-lite"/>
    </source>
</evidence>
<dbReference type="OrthoDB" id="4161095at2759"/>
<feature type="compositionally biased region" description="Basic and acidic residues" evidence="1">
    <location>
        <begin position="89"/>
        <end position="113"/>
    </location>
</feature>
<dbReference type="Proteomes" id="UP000799757">
    <property type="component" value="Unassembled WGS sequence"/>
</dbReference>
<protein>
    <submittedName>
        <fullName evidence="2">Uncharacterized protein</fullName>
    </submittedName>
</protein>
<gene>
    <name evidence="2" type="ORF">K505DRAFT_335139</name>
</gene>
<feature type="compositionally biased region" description="Basic and acidic residues" evidence="1">
    <location>
        <begin position="51"/>
        <end position="65"/>
    </location>
</feature>
<accession>A0A6A6XIW8</accession>
<feature type="compositionally biased region" description="Low complexity" evidence="1">
    <location>
        <begin position="14"/>
        <end position="31"/>
    </location>
</feature>
<dbReference type="EMBL" id="MU001830">
    <property type="protein sequence ID" value="KAF2796450.1"/>
    <property type="molecule type" value="Genomic_DNA"/>
</dbReference>
<feature type="region of interest" description="Disordered" evidence="1">
    <location>
        <begin position="1"/>
        <end position="113"/>
    </location>
</feature>
<proteinExistence type="predicted"/>
<reference evidence="2" key="1">
    <citation type="journal article" date="2020" name="Stud. Mycol.">
        <title>101 Dothideomycetes genomes: a test case for predicting lifestyles and emergence of pathogens.</title>
        <authorList>
            <person name="Haridas S."/>
            <person name="Albert R."/>
            <person name="Binder M."/>
            <person name="Bloem J."/>
            <person name="Labutti K."/>
            <person name="Salamov A."/>
            <person name="Andreopoulos B."/>
            <person name="Baker S."/>
            <person name="Barry K."/>
            <person name="Bills G."/>
            <person name="Bluhm B."/>
            <person name="Cannon C."/>
            <person name="Castanera R."/>
            <person name="Culley D."/>
            <person name="Daum C."/>
            <person name="Ezra D."/>
            <person name="Gonzalez J."/>
            <person name="Henrissat B."/>
            <person name="Kuo A."/>
            <person name="Liang C."/>
            <person name="Lipzen A."/>
            <person name="Lutzoni F."/>
            <person name="Magnuson J."/>
            <person name="Mondo S."/>
            <person name="Nolan M."/>
            <person name="Ohm R."/>
            <person name="Pangilinan J."/>
            <person name="Park H.-J."/>
            <person name="Ramirez L."/>
            <person name="Alfaro M."/>
            <person name="Sun H."/>
            <person name="Tritt A."/>
            <person name="Yoshinaga Y."/>
            <person name="Zwiers L.-H."/>
            <person name="Turgeon B."/>
            <person name="Goodwin S."/>
            <person name="Spatafora J."/>
            <person name="Crous P."/>
            <person name="Grigoriev I."/>
        </authorList>
    </citation>
    <scope>NUCLEOTIDE SEQUENCE</scope>
    <source>
        <strain evidence="2">CBS 109.77</strain>
    </source>
</reference>
<dbReference type="AlphaFoldDB" id="A0A6A6XIW8"/>
<evidence type="ECO:0000313" key="3">
    <source>
        <dbReference type="Proteomes" id="UP000799757"/>
    </source>
</evidence>